<name>A0A367L3C6_9HYPO</name>
<protein>
    <submittedName>
        <fullName evidence="1">Uncharacterized protein</fullName>
    </submittedName>
</protein>
<accession>A0A367L3C6</accession>
<sequence>MELPVTVTFTHPGCKGGKFLSSFPGHDLFQPSQEHLSVFNDAIQSFRCSEPAAVDSPTKRPSGLQRWEWSAQTQRRICTHFDELSFGIQLKNGKSEGTFDTLKLQFVNEGSHLHTIVESPAAGFHHWQRIDIESIFQDKSVDVNRIRLIRIRDRSTNVLFGGDEWGLVGIKFRARCAKSAIYVEHNKFASLDKELQIHSSHGSDIWLDVDYRAWEGYVNPEDWEAKPPCSHFDRLDVKLEIEGRNWAGTNNDVYLRPSANEVFPLAVDLQKAFGGGKASVAFEELKSVTVVSQGGRRSDAA</sequence>
<evidence type="ECO:0000313" key="2">
    <source>
        <dbReference type="Proteomes" id="UP000253664"/>
    </source>
</evidence>
<evidence type="ECO:0000313" key="1">
    <source>
        <dbReference type="EMBL" id="RCI08907.1"/>
    </source>
</evidence>
<reference evidence="1 2" key="1">
    <citation type="journal article" date="2015" name="BMC Genomics">
        <title>Insights from the genome of Ophiocordyceps polyrhachis-furcata to pathogenicity and host specificity in insect fungi.</title>
        <authorList>
            <person name="Wichadakul D."/>
            <person name="Kobmoo N."/>
            <person name="Ingsriswang S."/>
            <person name="Tangphatsornruang S."/>
            <person name="Chantasingh D."/>
            <person name="Luangsa-ard J.J."/>
            <person name="Eurwilaichitr L."/>
        </authorList>
    </citation>
    <scope>NUCLEOTIDE SEQUENCE [LARGE SCALE GENOMIC DNA]</scope>
    <source>
        <strain evidence="1 2">BCC 54312</strain>
    </source>
</reference>
<dbReference type="STRING" id="1330021.A0A367L3C6"/>
<dbReference type="EMBL" id="LKCN02000017">
    <property type="protein sequence ID" value="RCI08907.1"/>
    <property type="molecule type" value="Genomic_DNA"/>
</dbReference>
<keyword evidence="2" id="KW-1185">Reference proteome</keyword>
<gene>
    <name evidence="1" type="ORF">L249_4928</name>
</gene>
<organism evidence="1 2">
    <name type="scientific">Ophiocordyceps polyrhachis-furcata BCC 54312</name>
    <dbReference type="NCBI Taxonomy" id="1330021"/>
    <lineage>
        <taxon>Eukaryota</taxon>
        <taxon>Fungi</taxon>
        <taxon>Dikarya</taxon>
        <taxon>Ascomycota</taxon>
        <taxon>Pezizomycotina</taxon>
        <taxon>Sordariomycetes</taxon>
        <taxon>Hypocreomycetidae</taxon>
        <taxon>Hypocreales</taxon>
        <taxon>Ophiocordycipitaceae</taxon>
        <taxon>Ophiocordyceps</taxon>
    </lineage>
</organism>
<dbReference type="AlphaFoldDB" id="A0A367L3C6"/>
<comment type="caution">
    <text evidence="1">The sequence shown here is derived from an EMBL/GenBank/DDBJ whole genome shotgun (WGS) entry which is preliminary data.</text>
</comment>
<dbReference type="Proteomes" id="UP000253664">
    <property type="component" value="Unassembled WGS sequence"/>
</dbReference>
<proteinExistence type="predicted"/>
<dbReference type="OrthoDB" id="4927900at2759"/>